<evidence type="ECO:0000256" key="1">
    <source>
        <dbReference type="ARBA" id="ARBA00012386"/>
    </source>
</evidence>
<dbReference type="InterPro" id="IPR011989">
    <property type="entry name" value="ARM-like"/>
</dbReference>
<dbReference type="GO" id="GO:0003723">
    <property type="term" value="F:RNA binding"/>
    <property type="evidence" value="ECO:0007669"/>
    <property type="project" value="InterPro"/>
</dbReference>
<comment type="caution">
    <text evidence="9">The sequence shown here is derived from an EMBL/GenBank/DDBJ whole genome shotgun (WGS) entry which is preliminary data.</text>
</comment>
<dbReference type="SUPFAM" id="SSF48371">
    <property type="entry name" value="ARM repeat"/>
    <property type="match status" value="1"/>
</dbReference>
<keyword evidence="3" id="KW-0949">S-adenosyl-L-methionine</keyword>
<dbReference type="Pfam" id="PF22493">
    <property type="entry name" value="PUF_NOP9"/>
    <property type="match status" value="1"/>
</dbReference>
<dbReference type="Proteomes" id="UP000572268">
    <property type="component" value="Unassembled WGS sequence"/>
</dbReference>
<keyword evidence="5" id="KW-0677">Repeat</keyword>
<protein>
    <recommendedName>
        <fullName evidence="1">tRNA-uridine aminocarboxypropyltransferase</fullName>
        <ecNumber evidence="1">2.5.1.25</ecNumber>
    </recommendedName>
</protein>
<dbReference type="GO" id="GO:0016432">
    <property type="term" value="F:tRNA-uridine aminocarboxypropyltransferase activity"/>
    <property type="evidence" value="ECO:0007669"/>
    <property type="project" value="UniProtKB-EC"/>
</dbReference>
<feature type="compositionally biased region" description="Acidic residues" evidence="7">
    <location>
        <begin position="2171"/>
        <end position="2186"/>
    </location>
</feature>
<dbReference type="Pfam" id="PF03942">
    <property type="entry name" value="DTW"/>
    <property type="match status" value="1"/>
</dbReference>
<dbReference type="EMBL" id="JABANN010000372">
    <property type="protein sequence ID" value="KAF4660910.1"/>
    <property type="molecule type" value="Genomic_DNA"/>
</dbReference>
<dbReference type="GO" id="GO:0005730">
    <property type="term" value="C:nucleolus"/>
    <property type="evidence" value="ECO:0007669"/>
    <property type="project" value="TreeGrafter"/>
</dbReference>
<dbReference type="PANTHER" id="PTHR13102">
    <property type="entry name" value="NUCLEOLAR PROTEIN 9"/>
    <property type="match status" value="1"/>
</dbReference>
<evidence type="ECO:0000256" key="5">
    <source>
        <dbReference type="ARBA" id="ARBA00022737"/>
    </source>
</evidence>
<dbReference type="GO" id="GO:0000472">
    <property type="term" value="P:endonucleolytic cleavage to generate mature 5'-end of SSU-rRNA from (SSU-rRNA, 5.8S rRNA, LSU-rRNA)"/>
    <property type="evidence" value="ECO:0007669"/>
    <property type="project" value="TreeGrafter"/>
</dbReference>
<evidence type="ECO:0000256" key="7">
    <source>
        <dbReference type="SAM" id="MobiDB-lite"/>
    </source>
</evidence>
<feature type="region of interest" description="Disordered" evidence="7">
    <location>
        <begin position="1531"/>
        <end position="1566"/>
    </location>
</feature>
<accession>A0A7J6LPF6</accession>
<dbReference type="InterPro" id="IPR029044">
    <property type="entry name" value="Nucleotide-diphossugar_trans"/>
</dbReference>
<dbReference type="GO" id="GO:0000447">
    <property type="term" value="P:endonucleolytic cleavage in ITS1 to separate SSU-rRNA from 5.8S rRNA and LSU-rRNA from tricistronic rRNA transcript (SSU-rRNA, 5.8S rRNA, LSU-rRNA)"/>
    <property type="evidence" value="ECO:0007669"/>
    <property type="project" value="TreeGrafter"/>
</dbReference>
<dbReference type="Gene3D" id="3.30.420.10">
    <property type="entry name" value="Ribonuclease H-like superfamily/Ribonuclease H"/>
    <property type="match status" value="1"/>
</dbReference>
<keyword evidence="4" id="KW-0819">tRNA processing</keyword>
<dbReference type="InterPro" id="IPR001313">
    <property type="entry name" value="Pumilio_RNA-bd_rpt"/>
</dbReference>
<dbReference type="InterPro" id="IPR005636">
    <property type="entry name" value="DTW"/>
</dbReference>
<dbReference type="GO" id="GO:0000480">
    <property type="term" value="P:endonucleolytic cleavage in 5'-ETS of tricistronic rRNA transcript (SSU-rRNA, 5.8S rRNA, LSU-rRNA)"/>
    <property type="evidence" value="ECO:0007669"/>
    <property type="project" value="TreeGrafter"/>
</dbReference>
<dbReference type="InterPro" id="IPR016024">
    <property type="entry name" value="ARM-type_fold"/>
</dbReference>
<feature type="region of interest" description="Disordered" evidence="7">
    <location>
        <begin position="1726"/>
        <end position="1749"/>
    </location>
</feature>
<comment type="catalytic activity">
    <reaction evidence="6">
        <text>a uridine in tRNA + S-adenosyl-L-methionine = a 3-[(3S)-3-amino-3-carboxypropyl]uridine in tRNA + S-methyl-5'-thioadenosine + H(+)</text>
        <dbReference type="Rhea" id="RHEA:62432"/>
        <dbReference type="Rhea" id="RHEA-COMP:13339"/>
        <dbReference type="Rhea" id="RHEA-COMP:16092"/>
        <dbReference type="ChEBI" id="CHEBI:15378"/>
        <dbReference type="ChEBI" id="CHEBI:17509"/>
        <dbReference type="ChEBI" id="CHEBI:59789"/>
        <dbReference type="ChEBI" id="CHEBI:65315"/>
        <dbReference type="ChEBI" id="CHEBI:82930"/>
        <dbReference type="EC" id="2.5.1.25"/>
    </reaction>
</comment>
<evidence type="ECO:0000259" key="8">
    <source>
        <dbReference type="SMART" id="SM01144"/>
    </source>
</evidence>
<dbReference type="GO" id="GO:0008033">
    <property type="term" value="P:tRNA processing"/>
    <property type="evidence" value="ECO:0007669"/>
    <property type="project" value="UniProtKB-KW"/>
</dbReference>
<reference evidence="9 10" key="1">
    <citation type="submission" date="2020-04" db="EMBL/GenBank/DDBJ databases">
        <title>Perkinsus olseni comparative genomics.</title>
        <authorList>
            <person name="Bogema D.R."/>
        </authorList>
    </citation>
    <scope>NUCLEOTIDE SEQUENCE [LARGE SCALE GENOMIC DNA]</scope>
    <source>
        <strain evidence="9">ATCC PRA-31</strain>
    </source>
</reference>
<dbReference type="Gene3D" id="1.25.10.10">
    <property type="entry name" value="Leucine-rich Repeat Variant"/>
    <property type="match status" value="1"/>
</dbReference>
<keyword evidence="2" id="KW-0808">Transferase</keyword>
<feature type="compositionally biased region" description="Basic residues" evidence="7">
    <location>
        <begin position="2211"/>
        <end position="2229"/>
    </location>
</feature>
<dbReference type="InterPro" id="IPR036397">
    <property type="entry name" value="RNaseH_sf"/>
</dbReference>
<evidence type="ECO:0000256" key="4">
    <source>
        <dbReference type="ARBA" id="ARBA00022694"/>
    </source>
</evidence>
<dbReference type="GO" id="GO:0000056">
    <property type="term" value="P:ribosomal small subunit export from nucleus"/>
    <property type="evidence" value="ECO:0007669"/>
    <property type="project" value="TreeGrafter"/>
</dbReference>
<dbReference type="EC" id="2.5.1.25" evidence="1"/>
<dbReference type="PANTHER" id="PTHR13102:SF0">
    <property type="entry name" value="NUCLEOLAR PROTEIN 9"/>
    <property type="match status" value="1"/>
</dbReference>
<evidence type="ECO:0000313" key="10">
    <source>
        <dbReference type="Proteomes" id="UP000572268"/>
    </source>
</evidence>
<feature type="compositionally biased region" description="Low complexity" evidence="7">
    <location>
        <begin position="2199"/>
        <end position="2210"/>
    </location>
</feature>
<feature type="region of interest" description="Disordered" evidence="7">
    <location>
        <begin position="2157"/>
        <end position="2229"/>
    </location>
</feature>
<evidence type="ECO:0000256" key="2">
    <source>
        <dbReference type="ARBA" id="ARBA00022679"/>
    </source>
</evidence>
<feature type="compositionally biased region" description="Basic and acidic residues" evidence="7">
    <location>
        <begin position="2187"/>
        <end position="2197"/>
    </location>
</feature>
<evidence type="ECO:0000313" key="9">
    <source>
        <dbReference type="EMBL" id="KAF4660910.1"/>
    </source>
</evidence>
<evidence type="ECO:0000256" key="6">
    <source>
        <dbReference type="ARBA" id="ARBA00048718"/>
    </source>
</evidence>
<dbReference type="SMART" id="SM01144">
    <property type="entry name" value="DTW"/>
    <property type="match status" value="1"/>
</dbReference>
<evidence type="ECO:0000256" key="3">
    <source>
        <dbReference type="ARBA" id="ARBA00022691"/>
    </source>
</evidence>
<feature type="domain" description="DTW" evidence="8">
    <location>
        <begin position="1321"/>
        <end position="1527"/>
    </location>
</feature>
<name>A0A7J6LPF6_PEROL</name>
<dbReference type="GO" id="GO:0030688">
    <property type="term" value="C:preribosome, small subunit precursor"/>
    <property type="evidence" value="ECO:0007669"/>
    <property type="project" value="TreeGrafter"/>
</dbReference>
<sequence length="2229" mass="247889">MLLSICFLLTPIYAYWTPWNSLVDLLSNQNNMFDLIHHQKEMDLPGRYVADGSGETRECWSGEIAGPSDGTLLGKGRDILAELSLEGAGAETWGHTPLTGTVYSISVLWEADFHTAVTNYLVAQESASEEAARASALRRVRCASERMLCYLLKMAILVADAAVVEEMSSAGNRTTMYGRLRRSLAAAQVLYHHGIERLDSSGWTACPVVDLLSALRSIILQAQDVFGSRLDRSLGEIVHPWRSPLSPLPLDLDNRSRVCSSWSTDLLPQETLWLAELAHHAEEDAPWMKVIVARLMADLGLSQRTFCSQFEPVPPNLEIQTLIDWEGPSDLIQDRMLALMALSPSEGFSIPRVPQQFVPVRMLLRNQPKLSIVVSSRVDDFGVDSVKRLQVMLKMAAYGCHSSRILCEVVVVEWAPLPGRAGLVDVLESSKLPSIVIRVVTVPYSLHRQFPGHRLWTFPDSVAANVGFGRATGEWILKLNTDSIVTPQVFELLAVDTLLRPDTVYRATYIDAPVDVDQALEMPSDRFLEALVMSPEYEEAVDAGASDRSMRFGESRDFCKLRAPLNGSTAQRSPSDLYWLGSGDFILLNRAALEASSGYPNVLQHNLIDDTLHCRLQYKGFNQVGRQLHATTEPVRARSSFTLRALTFICITEGTRITFQVSSTGLKATVADEDMCSDPFKPLLGEINMDPHWLFTGHAFTESTFLLRTPPKRRRGDDLSSEVGSLLKGKDEDKARQILSRVKKEISSADITEWSDPVDSKHNTLLHLAVSARNPIDELAADWDLKNSRNESPRDLKALRDKMLRLVWISMVTAPPERTGQIPPVLEVYMRITNSEATEVVSENRYVVECPAKKLDASCGDALLARLKQKNAYSPGGLYFECDRSTMSYDACAEAMLEVLRKECPRRYCLLAGYRAHAYRGLLQTHLPRVADWLHQNAVMDVSSLHQFATRYGRVAGAAPSNHPRSSLGGKAYSLDAESDVDSSIEVFRWLLEQNWTGGEECSLALFPNRKPLRRVGATGYCSIHPAVRSPGRLSCAQLLSSTMELLLRQLVLSRKLRMLSFLLLALTTEASQKAQGPPLPSIGKYKLNHSAADPLPAGMADVTMRIKIPEGNGKTRLADLGFRLGNGRMMGLTNLELRRPSNPEYWLKTSALSTYNYENCYSLRKRGDFMDYQSVATTFPELSNMRGATTHVCFDETSRRDDGTYARVTLSIGRVKAENGEEAVQFEIHLALSTDEYQSTGSATANWDDNVESEASAVIDEATENCKLVTNDAWNKKQWKETKKPINSARIEHLGNLPREEREKVGVAITTATSKLMIEHSHRCMECAMKKKLCVCDELRSMRPTDEERRYLNFDIAVYMHAKERYRASNTGKVLEKLYDAKIYVDSVEEDMRALQEAIDARKSRCCVLFPSNDSRTVEELRSEGVLSRPSDLAAEGESVLIILVDGTWKQAKRLQKRIDRSVPRIRLMPTTLSRFMCRTQSQADRVCTVEAAALLMSEMGYPAEEYRLLQGLEAVVRAFNLQTFGTPRKSVGYQQQDEDTRNDDNTAAAPRRNETGPPARSLAAKEKAKDLTSYLRSVGEVLKLGEASSGEPLADVTANLPMIAAVLEELKGQEGLLLQDQTGSKHLQRLVRFLKNNNLGEELVDLCSRLLEKTDMYYDQYGSHVVQEAVACLVAQLDNDQVRSMLKTLVKYIIENFSDMVWDACATHIIRSLALTLAGYVQPSTSSNKKKKKKQQQQNAAASGRDTALTLPSHKLEKGAPSYCSKLIAKLCGCLDFVETDDESQQQQQLSELCEHPSSSVTIQLLATVGSPSEGVFKSILGDADSIRRLMSSGPGSRSLEVFIARCATEQPTVFHSGVMGFVKDLGGEEMDHLYEGGFGLYVLQAIISSVREPPHLHELLSKEGLIESLVAKTATSPPHLATLQKLCEACAHVNEHYKLFADRFFGALGIKGSEAFPRAWGVMLSLSPTQSTLPRAPLSSGACILATTLLLRFPARRVQPLVSGFGPQILADAKKSEEESSVIGYCTDRAGGRLIESLIDDSNSPIQQGQRMQFIRALVKHDGLIEKLATQPSAGSWVLAKMWESSIADAAVRKTMAERLVKIEEDIKEKNMVLWKRLGLHEFKVANEEWEEKMQKQSQARELFDDILNLDTSTAGSKKTDKKRTADEQSDGEDEEEKNDEEADKPKISEKEQGEGAADLADALALLGKKRKGGKFKAPKKKKRQQ</sequence>
<dbReference type="GO" id="GO:0030686">
    <property type="term" value="C:90S preribosome"/>
    <property type="evidence" value="ECO:0007669"/>
    <property type="project" value="TreeGrafter"/>
</dbReference>
<dbReference type="SUPFAM" id="SSF53448">
    <property type="entry name" value="Nucleotide-diphospho-sugar transferases"/>
    <property type="match status" value="1"/>
</dbReference>
<proteinExistence type="predicted"/>
<dbReference type="InterPro" id="IPR040000">
    <property type="entry name" value="NOP9"/>
</dbReference>
<organism evidence="9 10">
    <name type="scientific">Perkinsus olseni</name>
    <name type="common">Perkinsus atlanticus</name>
    <dbReference type="NCBI Taxonomy" id="32597"/>
    <lineage>
        <taxon>Eukaryota</taxon>
        <taxon>Sar</taxon>
        <taxon>Alveolata</taxon>
        <taxon>Perkinsozoa</taxon>
        <taxon>Perkinsea</taxon>
        <taxon>Perkinsida</taxon>
        <taxon>Perkinsidae</taxon>
        <taxon>Perkinsus</taxon>
    </lineage>
</organism>
<gene>
    <name evidence="9" type="ORF">FOL46_005946</name>
</gene>